<proteinExistence type="predicted"/>
<dbReference type="EMBL" id="GFTR01001856">
    <property type="protein sequence ID" value="JAW14570.1"/>
    <property type="molecule type" value="Transcribed_RNA"/>
</dbReference>
<dbReference type="AlphaFoldDB" id="A0A224Y0P8"/>
<sequence length="113" mass="12415">MANISMKFVLLVAVVAVLCSVSSGFRDRYSRPGGSGGGFKYPGTPPFNPGSRGGLPDAYKNVRFRREVALEPTVDATYYPVNDAAQLDEIVRQAREAGDTVYAIDEPEYYHTY</sequence>
<evidence type="ECO:0000256" key="1">
    <source>
        <dbReference type="SAM" id="MobiDB-lite"/>
    </source>
</evidence>
<evidence type="ECO:0000313" key="3">
    <source>
        <dbReference type="EMBL" id="JAW14570.1"/>
    </source>
</evidence>
<feature type="chain" id="PRO_5011968295" evidence="2">
    <location>
        <begin position="25"/>
        <end position="113"/>
    </location>
</feature>
<evidence type="ECO:0000256" key="2">
    <source>
        <dbReference type="SAM" id="SignalP"/>
    </source>
</evidence>
<feature type="signal peptide" evidence="2">
    <location>
        <begin position="1"/>
        <end position="24"/>
    </location>
</feature>
<name>A0A224Y0P8_9HEMI</name>
<feature type="region of interest" description="Disordered" evidence="1">
    <location>
        <begin position="33"/>
        <end position="52"/>
    </location>
</feature>
<accession>A0A224Y0P8</accession>
<organism evidence="3">
    <name type="scientific">Panstrongylus lignarius</name>
    <dbReference type="NCBI Taxonomy" id="156445"/>
    <lineage>
        <taxon>Eukaryota</taxon>
        <taxon>Metazoa</taxon>
        <taxon>Ecdysozoa</taxon>
        <taxon>Arthropoda</taxon>
        <taxon>Hexapoda</taxon>
        <taxon>Insecta</taxon>
        <taxon>Pterygota</taxon>
        <taxon>Neoptera</taxon>
        <taxon>Paraneoptera</taxon>
        <taxon>Hemiptera</taxon>
        <taxon>Heteroptera</taxon>
        <taxon>Panheteroptera</taxon>
        <taxon>Cimicomorpha</taxon>
        <taxon>Reduviidae</taxon>
        <taxon>Triatominae</taxon>
        <taxon>Panstrongylus</taxon>
    </lineage>
</organism>
<keyword evidence="2" id="KW-0732">Signal</keyword>
<reference evidence="3" key="1">
    <citation type="journal article" date="2018" name="PLoS Negl. Trop. Dis.">
        <title>An insight into the salivary gland and fat body transcriptome of Panstrongylus lignarius (Hemiptera: Heteroptera), the main vector of Chagas disease in Peru.</title>
        <authorList>
            <person name="Nevoa J.C."/>
            <person name="Mendes M.T."/>
            <person name="da Silva M.V."/>
            <person name="Soares S.C."/>
            <person name="Oliveira C.J.F."/>
            <person name="Ribeiro J.M.C."/>
        </authorList>
    </citation>
    <scope>NUCLEOTIDE SEQUENCE</scope>
</reference>
<protein>
    <submittedName>
        <fullName evidence="3">Putative secreted protein</fullName>
    </submittedName>
</protein>